<feature type="compositionally biased region" description="Basic and acidic residues" evidence="1">
    <location>
        <begin position="155"/>
        <end position="166"/>
    </location>
</feature>
<dbReference type="Proteomes" id="UP000095285">
    <property type="component" value="Unassembled WGS sequence"/>
</dbReference>
<sequence>MINRSDNANEKVMTYNNNDFINQSVKMMIKPSGKINGLENINDDQEIMDQQRNSSGQINDNERENGKVDRSKQHELASDNNSDNVSRYIADNVGNEANQIAINKKDKKTNLNSLQRKYENRQKNSRSTTYASENVNYRKAKHQPLNEVQKKKLNRKEPSKHQESKSYKKLDNFISGNNQKSNDIINNVSQLTIPKDHMLEESMITSASNSWKNISKEEGKEEGTVTINNKLIAEDLSSVIGLMAYGSLKNDIDSNLGKKYDSRASRQHAGRSVNNFDMLSSSLTYTDYIKNAQEIPQITIKNHDNTMDDSISKDEIEKYSENTSEITSDNDRSDIFASNSFATRSDIAIKEQNAKLENRSRKNYRKNMIVAGMEMSTNDDESFLDVSPSDRTRSTKSSASSEARTTNITGSEITQQSNDQSMVSLSQRVITDTNWISDNTVSNDRNSNDSYDSTQQNSTFQWNELQPNSISQTFLSIPQSNSVLRMSPLRHKLSTTSLSSSSPSSSLSSLSLSSLSFTHTIHTFSNGNVGQNSKCAYANSIHLSDFEIPSYLNAVPTSTYSQQQFTYAASKAWIRSQQINDIRGLSPTVSESTQTHTSNDRINSKSTRSAKILPIYQLEKMPRRFSHMTNVDKFKSKSFCQTEKRAQICHQSKKYASILSTIPLTSQSSTVSERSGKCCINSGPSIPYKFPVENQVKNFRTNFKQSNESSPETNTKFVHPKLSEMISTNSEFSEIPNCSNLGKKLKLSDMEEVQMEQSSSIEGLKMKMNMVLISSKRYQSSDEYIGIGEQQVDQENNPSGSILSLNSKAAITTYESTQNLPTTEP</sequence>
<evidence type="ECO:0000313" key="3">
    <source>
        <dbReference type="WBParaSite" id="EN70_9919"/>
    </source>
</evidence>
<accession>A0A1I7W5J8</accession>
<reference evidence="2" key="1">
    <citation type="submission" date="2012-04" db="EMBL/GenBank/DDBJ databases">
        <title>The Genome Sequence of Loa loa.</title>
        <authorList>
            <consortium name="The Broad Institute Genome Sequencing Platform"/>
            <consortium name="Broad Institute Genome Sequencing Center for Infectious Disease"/>
            <person name="Nutman T.B."/>
            <person name="Fink D.L."/>
            <person name="Russ C."/>
            <person name="Young S."/>
            <person name="Zeng Q."/>
            <person name="Gargeya S."/>
            <person name="Alvarado L."/>
            <person name="Berlin A."/>
            <person name="Chapman S.B."/>
            <person name="Chen Z."/>
            <person name="Freedman E."/>
            <person name="Gellesch M."/>
            <person name="Goldberg J."/>
            <person name="Griggs A."/>
            <person name="Gujja S."/>
            <person name="Heilman E.R."/>
            <person name="Heiman D."/>
            <person name="Howarth C."/>
            <person name="Mehta T."/>
            <person name="Neiman D."/>
            <person name="Pearson M."/>
            <person name="Roberts A."/>
            <person name="Saif S."/>
            <person name="Shea T."/>
            <person name="Shenoy N."/>
            <person name="Sisk P."/>
            <person name="Stolte C."/>
            <person name="Sykes S."/>
            <person name="White J."/>
            <person name="Yandava C."/>
            <person name="Haas B."/>
            <person name="Henn M.R."/>
            <person name="Nusbaum C."/>
            <person name="Birren B."/>
        </authorList>
    </citation>
    <scope>NUCLEOTIDE SEQUENCE [LARGE SCALE GENOMIC DNA]</scope>
</reference>
<feature type="compositionally biased region" description="Polar residues" evidence="1">
    <location>
        <begin position="125"/>
        <end position="135"/>
    </location>
</feature>
<dbReference type="AlphaFoldDB" id="A0A1I7W5J8"/>
<organism evidence="2 3">
    <name type="scientific">Loa loa</name>
    <name type="common">Eye worm</name>
    <name type="synonym">Filaria loa</name>
    <dbReference type="NCBI Taxonomy" id="7209"/>
    <lineage>
        <taxon>Eukaryota</taxon>
        <taxon>Metazoa</taxon>
        <taxon>Ecdysozoa</taxon>
        <taxon>Nematoda</taxon>
        <taxon>Chromadorea</taxon>
        <taxon>Rhabditida</taxon>
        <taxon>Spirurina</taxon>
        <taxon>Spiruromorpha</taxon>
        <taxon>Filarioidea</taxon>
        <taxon>Onchocercidae</taxon>
        <taxon>Loa</taxon>
    </lineage>
</organism>
<feature type="compositionally biased region" description="Low complexity" evidence="1">
    <location>
        <begin position="442"/>
        <end position="453"/>
    </location>
</feature>
<keyword evidence="2" id="KW-1185">Reference proteome</keyword>
<feature type="region of interest" description="Disordered" evidence="1">
    <location>
        <begin position="379"/>
        <end position="423"/>
    </location>
</feature>
<feature type="compositionally biased region" description="Basic and acidic residues" evidence="1">
    <location>
        <begin position="60"/>
        <end position="77"/>
    </location>
</feature>
<evidence type="ECO:0000256" key="1">
    <source>
        <dbReference type="SAM" id="MobiDB-lite"/>
    </source>
</evidence>
<reference evidence="3" key="2">
    <citation type="submission" date="2016-11" db="UniProtKB">
        <authorList>
            <consortium name="WormBaseParasite"/>
        </authorList>
    </citation>
    <scope>IDENTIFICATION</scope>
</reference>
<feature type="region of interest" description="Disordered" evidence="1">
    <location>
        <begin position="50"/>
        <end position="86"/>
    </location>
</feature>
<feature type="compositionally biased region" description="Polar residues" evidence="1">
    <location>
        <begin position="395"/>
        <end position="423"/>
    </location>
</feature>
<protein>
    <submittedName>
        <fullName evidence="3">Uncharacterized protein</fullName>
    </submittedName>
</protein>
<feature type="compositionally biased region" description="Polar residues" evidence="1">
    <location>
        <begin position="50"/>
        <end position="59"/>
    </location>
</feature>
<gene>
    <name evidence="3" type="primary">LOAG_01708</name>
</gene>
<proteinExistence type="predicted"/>
<feature type="region of interest" description="Disordered" evidence="1">
    <location>
        <begin position="117"/>
        <end position="166"/>
    </location>
</feature>
<dbReference type="InParanoid" id="A0A1I7W5J8"/>
<evidence type="ECO:0000313" key="2">
    <source>
        <dbReference type="Proteomes" id="UP000095285"/>
    </source>
</evidence>
<feature type="region of interest" description="Disordered" evidence="1">
    <location>
        <begin position="437"/>
        <end position="456"/>
    </location>
</feature>
<dbReference type="WBParaSite" id="EN70_9919">
    <property type="protein sequence ID" value="EN70_9919"/>
    <property type="gene ID" value="EN70_9919"/>
</dbReference>
<name>A0A1I7W5J8_LOALO</name>
<dbReference type="OrthoDB" id="5876811at2759"/>